<keyword evidence="2" id="KW-0238">DNA-binding</keyword>
<evidence type="ECO:0000256" key="3">
    <source>
        <dbReference type="ARBA" id="ARBA00023163"/>
    </source>
</evidence>
<keyword evidence="3" id="KW-0804">Transcription</keyword>
<dbReference type="Pfam" id="PF01614">
    <property type="entry name" value="IclR_C"/>
    <property type="match status" value="1"/>
</dbReference>
<sequence length="289" mass="32864">MRLNMRRRNPDSDNNQVPAGNNAFEHLLIDPMHNDEEEDKDRQFVTALARGLELLRCFTPSESVLGNQELARKTGLPKPTITRMTHTLTRLGYLRHLPQSGRYQLEVGVMAFGYAMLSNLSIRAVAHPLMETMAKYAQAAVAMATRDRLDAVYLDVVQGEANMTMRRQVGTRLPLHLSSAGRACLAAMPENEREFILDHIRQRHLEDWPNIRKGLERAFRDYTDFGYCMSIGEWHRDVNAIGVPLRHAQHGLLAFNCGGPSFHLSREKLEDDIGPRLKHMVNNIEAATR</sequence>
<dbReference type="InterPro" id="IPR029016">
    <property type="entry name" value="GAF-like_dom_sf"/>
</dbReference>
<dbReference type="InterPro" id="IPR036390">
    <property type="entry name" value="WH_DNA-bd_sf"/>
</dbReference>
<dbReference type="GO" id="GO:0003700">
    <property type="term" value="F:DNA-binding transcription factor activity"/>
    <property type="evidence" value="ECO:0007669"/>
    <property type="project" value="TreeGrafter"/>
</dbReference>
<dbReference type="SUPFAM" id="SSF55781">
    <property type="entry name" value="GAF domain-like"/>
    <property type="match status" value="1"/>
</dbReference>
<proteinExistence type="predicted"/>
<dbReference type="PROSITE" id="PS51078">
    <property type="entry name" value="ICLR_ED"/>
    <property type="match status" value="1"/>
</dbReference>
<dbReference type="SUPFAM" id="SSF46785">
    <property type="entry name" value="Winged helix' DNA-binding domain"/>
    <property type="match status" value="1"/>
</dbReference>
<dbReference type="RefSeq" id="WP_071490740.1">
    <property type="nucleotide sequence ID" value="NZ_LT629708.1"/>
</dbReference>
<dbReference type="InterPro" id="IPR036388">
    <property type="entry name" value="WH-like_DNA-bd_sf"/>
</dbReference>
<dbReference type="PANTHER" id="PTHR30136">
    <property type="entry name" value="HELIX-TURN-HELIX TRANSCRIPTIONAL REGULATOR, ICLR FAMILY"/>
    <property type="match status" value="1"/>
</dbReference>
<dbReference type="PANTHER" id="PTHR30136:SF33">
    <property type="entry name" value="TRANSCRIPTIONAL REGULATORY PROTEIN"/>
    <property type="match status" value="1"/>
</dbReference>
<protein>
    <submittedName>
        <fullName evidence="4">IclR family transcriptional regulator</fullName>
    </submittedName>
</protein>
<reference evidence="4 5" key="1">
    <citation type="submission" date="2016-08" db="EMBL/GenBank/DDBJ databases">
        <title>Draft genome sequence of the type strain of Pseudomonas extremorientalis LMG 19695T isolated from drinking water reservoir.</title>
        <authorList>
            <person name="Tambong J.T."/>
        </authorList>
    </citation>
    <scope>NUCLEOTIDE SEQUENCE [LARGE SCALE GENOMIC DNA]</scope>
    <source>
        <strain evidence="4 5">LMG 19695</strain>
    </source>
</reference>
<dbReference type="GO" id="GO:0003677">
    <property type="term" value="F:DNA binding"/>
    <property type="evidence" value="ECO:0007669"/>
    <property type="project" value="UniProtKB-KW"/>
</dbReference>
<dbReference type="PROSITE" id="PS51077">
    <property type="entry name" value="HTH_ICLR"/>
    <property type="match status" value="1"/>
</dbReference>
<evidence type="ECO:0000256" key="2">
    <source>
        <dbReference type="ARBA" id="ARBA00023125"/>
    </source>
</evidence>
<evidence type="ECO:0000313" key="4">
    <source>
        <dbReference type="EMBL" id="OIN07155.1"/>
    </source>
</evidence>
<dbReference type="AlphaFoldDB" id="A0A1S2TFW8"/>
<evidence type="ECO:0000256" key="1">
    <source>
        <dbReference type="ARBA" id="ARBA00023015"/>
    </source>
</evidence>
<dbReference type="Pfam" id="PF09339">
    <property type="entry name" value="HTH_IclR"/>
    <property type="match status" value="1"/>
</dbReference>
<evidence type="ECO:0000313" key="5">
    <source>
        <dbReference type="Proteomes" id="UP000181686"/>
    </source>
</evidence>
<dbReference type="Gene3D" id="3.30.450.40">
    <property type="match status" value="1"/>
</dbReference>
<dbReference type="Proteomes" id="UP000181686">
    <property type="component" value="Unassembled WGS sequence"/>
</dbReference>
<organism evidence="4 5">
    <name type="scientific">Pseudomonas extremorientalis</name>
    <dbReference type="NCBI Taxonomy" id="169669"/>
    <lineage>
        <taxon>Bacteria</taxon>
        <taxon>Pseudomonadati</taxon>
        <taxon>Pseudomonadota</taxon>
        <taxon>Gammaproteobacteria</taxon>
        <taxon>Pseudomonadales</taxon>
        <taxon>Pseudomonadaceae</taxon>
        <taxon>Pseudomonas</taxon>
    </lineage>
</organism>
<keyword evidence="1" id="KW-0805">Transcription regulation</keyword>
<comment type="caution">
    <text evidence="4">The sequence shown here is derived from an EMBL/GenBank/DDBJ whole genome shotgun (WGS) entry which is preliminary data.</text>
</comment>
<dbReference type="InterPro" id="IPR014757">
    <property type="entry name" value="Tscrpt_reg_IclR_C"/>
</dbReference>
<dbReference type="SMART" id="SM00346">
    <property type="entry name" value="HTH_ICLR"/>
    <property type="match status" value="1"/>
</dbReference>
<dbReference type="GO" id="GO:0045892">
    <property type="term" value="P:negative regulation of DNA-templated transcription"/>
    <property type="evidence" value="ECO:0007669"/>
    <property type="project" value="TreeGrafter"/>
</dbReference>
<dbReference type="InterPro" id="IPR005471">
    <property type="entry name" value="Tscrpt_reg_IclR_N"/>
</dbReference>
<accession>A0A1S2TFW8</accession>
<dbReference type="InterPro" id="IPR050707">
    <property type="entry name" value="HTH_MetabolicPath_Reg"/>
</dbReference>
<gene>
    <name evidence="4" type="ORF">BFN10_17525</name>
</gene>
<dbReference type="Gene3D" id="1.10.10.10">
    <property type="entry name" value="Winged helix-like DNA-binding domain superfamily/Winged helix DNA-binding domain"/>
    <property type="match status" value="1"/>
</dbReference>
<name>A0A1S2TFW8_9PSED</name>
<dbReference type="EMBL" id="MDGK01000044">
    <property type="protein sequence ID" value="OIN07155.1"/>
    <property type="molecule type" value="Genomic_DNA"/>
</dbReference>